<evidence type="ECO:0000313" key="1">
    <source>
        <dbReference type="EMBL" id="KAL1591977.1"/>
    </source>
</evidence>
<dbReference type="PANTHER" id="PTHR38791">
    <property type="entry name" value="ZN(II)2CYS6 TRANSCRIPTION FACTOR (EUROFUNG)-RELATED-RELATED"/>
    <property type="match status" value="1"/>
</dbReference>
<dbReference type="Proteomes" id="UP001521785">
    <property type="component" value="Unassembled WGS sequence"/>
</dbReference>
<protein>
    <recommendedName>
        <fullName evidence="3">C6 transcription factor</fullName>
    </recommendedName>
</protein>
<accession>A0ABR3QIK4</accession>
<dbReference type="PANTHER" id="PTHR38791:SF1">
    <property type="entry name" value="TRANSCRIPTION FACTOR, PUTATIVE-RELATED"/>
    <property type="match status" value="1"/>
</dbReference>
<name>A0ABR3QIK4_9PLEO</name>
<reference evidence="1 2" key="1">
    <citation type="submission" date="2024-02" db="EMBL/GenBank/DDBJ databases">
        <title>De novo assembly and annotation of 12 fungi associated with fruit tree decline syndrome in Ontario, Canada.</title>
        <authorList>
            <person name="Sulman M."/>
            <person name="Ellouze W."/>
            <person name="Ilyukhin E."/>
        </authorList>
    </citation>
    <scope>NUCLEOTIDE SEQUENCE [LARGE SCALE GENOMIC DNA]</scope>
    <source>
        <strain evidence="1 2">M42-189</strain>
    </source>
</reference>
<gene>
    <name evidence="1" type="ORF">SLS60_011569</name>
</gene>
<dbReference type="InterPro" id="IPR053175">
    <property type="entry name" value="DHMBA_Reg_Transcription_Factor"/>
</dbReference>
<organism evidence="1 2">
    <name type="scientific">Paraconiothyrium brasiliense</name>
    <dbReference type="NCBI Taxonomy" id="300254"/>
    <lineage>
        <taxon>Eukaryota</taxon>
        <taxon>Fungi</taxon>
        <taxon>Dikarya</taxon>
        <taxon>Ascomycota</taxon>
        <taxon>Pezizomycotina</taxon>
        <taxon>Dothideomycetes</taxon>
        <taxon>Pleosporomycetidae</taxon>
        <taxon>Pleosporales</taxon>
        <taxon>Massarineae</taxon>
        <taxon>Didymosphaeriaceae</taxon>
        <taxon>Paraconiothyrium</taxon>
    </lineage>
</organism>
<dbReference type="Pfam" id="PF11951">
    <property type="entry name" value="Fungal_trans_2"/>
    <property type="match status" value="1"/>
</dbReference>
<keyword evidence="2" id="KW-1185">Reference proteome</keyword>
<proteinExistence type="predicted"/>
<dbReference type="EMBL" id="JAKJXO020000022">
    <property type="protein sequence ID" value="KAL1591977.1"/>
    <property type="molecule type" value="Genomic_DNA"/>
</dbReference>
<evidence type="ECO:0000313" key="2">
    <source>
        <dbReference type="Proteomes" id="UP001521785"/>
    </source>
</evidence>
<evidence type="ECO:0008006" key="3">
    <source>
        <dbReference type="Google" id="ProtNLM"/>
    </source>
</evidence>
<sequence length="452" mass="50689">MRIVCPGYRDPSEQTFRDESVKVKRKAQEAYSKKAARIKGNRDDVFPNDSLVVLPLNPNETRIVLPQWSPGPPIEDVALAHFMSSYVPESRFEYLLSIYTTFGPDASLPAAIEAASKARLAWEVGEPLVMEEARSSYAKAVTETNLALSNPATALQDATLVSVLLLSLFETMIWTGVGIPDNWTTHIRGALSLVRLRGSSQLETEVGCQLFTHVTNIVSVSSIRLCERIPQDIIELQIEALRQHDDKRPIYRLTSYTGEVANLFAEIAEGNLTTNKIIESTRRMDDKYMSFLETLSPIWRCRNVVQDDPEVYGRLFHQYPRPRTAQIWNSIRMTRMLLNGIIYGHASLLSGSSAAAIKAQAERNVGQMAADICATVSQFLDTRTFNVAWAATLLWPLSSVRGATLVPEDLRDYAEQTLKRLGRKLRMPSAEAVAFHPELRALEDGLHMFYLS</sequence>
<comment type="caution">
    <text evidence="1">The sequence shown here is derived from an EMBL/GenBank/DDBJ whole genome shotgun (WGS) entry which is preliminary data.</text>
</comment>
<dbReference type="InterPro" id="IPR021858">
    <property type="entry name" value="Fun_TF"/>
</dbReference>